<dbReference type="InterPro" id="IPR022385">
    <property type="entry name" value="Rhs_assc_core"/>
</dbReference>
<keyword evidence="2" id="KW-1185">Reference proteome</keyword>
<gene>
    <name evidence="1" type="ORF">F957_04035</name>
</gene>
<reference evidence="1 2" key="1">
    <citation type="submission" date="2013-06" db="EMBL/GenBank/DDBJ databases">
        <title>The Genome Sequence of Acinetobacter gyllenbergii CIP 110306.</title>
        <authorList>
            <consortium name="The Broad Institute Genome Sequencing Platform"/>
            <consortium name="The Broad Institute Genome Sequencing Center for Infectious Disease"/>
            <person name="Cerqueira G."/>
            <person name="Feldgarden M."/>
            <person name="Courvalin P."/>
            <person name="Perichon B."/>
            <person name="Grillot-Courvalin C."/>
            <person name="Clermont D."/>
            <person name="Rocha E."/>
            <person name="Yoon E.-J."/>
            <person name="Nemec A."/>
            <person name="Young S.K."/>
            <person name="Zeng Q."/>
            <person name="Gargeya S."/>
            <person name="Fitzgerald M."/>
            <person name="Abouelleil A."/>
            <person name="Alvarado L."/>
            <person name="Berlin A.M."/>
            <person name="Chapman S.B."/>
            <person name="Dewar J."/>
            <person name="Goldberg J."/>
            <person name="Griggs A."/>
            <person name="Gujja S."/>
            <person name="Hansen M."/>
            <person name="Howarth C."/>
            <person name="Imamovic A."/>
            <person name="Larimer J."/>
            <person name="McCowan C."/>
            <person name="Murphy C."/>
            <person name="Pearson M."/>
            <person name="Priest M."/>
            <person name="Roberts A."/>
            <person name="Saif S."/>
            <person name="Shea T."/>
            <person name="Sykes S."/>
            <person name="Wortman J."/>
            <person name="Nusbaum C."/>
            <person name="Birren B."/>
        </authorList>
    </citation>
    <scope>NUCLEOTIDE SEQUENCE [LARGE SCALE GENOMIC DNA]</scope>
    <source>
        <strain evidence="1 2">CIP 110306</strain>
    </source>
</reference>
<dbReference type="PANTHER" id="PTHR32305">
    <property type="match status" value="1"/>
</dbReference>
<dbReference type="InterPro" id="IPR050708">
    <property type="entry name" value="T6SS_VgrG/RHS"/>
</dbReference>
<organism evidence="1 2">
    <name type="scientific">Acinetobacter gyllenbergii CIP 110306 = MTCC 11365</name>
    <dbReference type="NCBI Taxonomy" id="1217657"/>
    <lineage>
        <taxon>Bacteria</taxon>
        <taxon>Pseudomonadati</taxon>
        <taxon>Pseudomonadota</taxon>
        <taxon>Gammaproteobacteria</taxon>
        <taxon>Moraxellales</taxon>
        <taxon>Moraxellaceae</taxon>
        <taxon>Acinetobacter</taxon>
    </lineage>
</organism>
<accession>A0A829HBH6</accession>
<dbReference type="PANTHER" id="PTHR32305:SF15">
    <property type="entry name" value="PROTEIN RHSA-RELATED"/>
    <property type="match status" value="1"/>
</dbReference>
<dbReference type="NCBIfam" id="TIGR03696">
    <property type="entry name" value="Rhs_assc_core"/>
    <property type="match status" value="1"/>
</dbReference>
<dbReference type="AlphaFoldDB" id="A0A829HBH6"/>
<dbReference type="Pfam" id="PF14431">
    <property type="entry name" value="YwqJ-deaminase"/>
    <property type="match status" value="1"/>
</dbReference>
<evidence type="ECO:0008006" key="3">
    <source>
        <dbReference type="Google" id="ProtNLM"/>
    </source>
</evidence>
<evidence type="ECO:0000313" key="1">
    <source>
        <dbReference type="EMBL" id="EPF69464.1"/>
    </source>
</evidence>
<dbReference type="InterPro" id="IPR025968">
    <property type="entry name" value="YwqJ_deaminase"/>
</dbReference>
<dbReference type="SUPFAM" id="SSF53927">
    <property type="entry name" value="Cytidine deaminase-like"/>
    <property type="match status" value="1"/>
</dbReference>
<evidence type="ECO:0000313" key="2">
    <source>
        <dbReference type="Proteomes" id="UP000014523"/>
    </source>
</evidence>
<name>A0A829HBH6_9GAMM</name>
<protein>
    <recommendedName>
        <fullName evidence="3">RHS repeat-associated core domain-containing protein</fullName>
    </recommendedName>
</protein>
<dbReference type="InterPro" id="IPR016193">
    <property type="entry name" value="Cytidine_deaminase-like"/>
</dbReference>
<dbReference type="EMBL" id="ATGG01000061">
    <property type="protein sequence ID" value="EPF69464.1"/>
    <property type="molecule type" value="Genomic_DNA"/>
</dbReference>
<dbReference type="Gene3D" id="2.180.10.10">
    <property type="entry name" value="RHS repeat-associated core"/>
    <property type="match status" value="1"/>
</dbReference>
<dbReference type="GO" id="GO:0003824">
    <property type="term" value="F:catalytic activity"/>
    <property type="evidence" value="ECO:0007669"/>
    <property type="project" value="InterPro"/>
</dbReference>
<proteinExistence type="predicted"/>
<dbReference type="Proteomes" id="UP000014523">
    <property type="component" value="Unassembled WGS sequence"/>
</dbReference>
<sequence>MSDQSGVIIWKAEYKAWGECKTEKAKSNFFEHLEIISNNIRFQGQYFDEETGLHYNRYRYYSPYVGRFISKDPIGLLGGNNVYAYAPNPVSWIDPLGLNRKKTPAQLTADRARSELGKTSGAAADLQVGSINISGISGRVDKNVHPQLKKALNNVPEEEQAPWHGNCAEVDAINKALKKGINVEGATIDVVNINGNDKRHGTHKPACSSCNNVLKQFGVNSSEK</sequence>
<comment type="caution">
    <text evidence="1">The sequence shown here is derived from an EMBL/GenBank/DDBJ whole genome shotgun (WGS) entry which is preliminary data.</text>
</comment>